<gene>
    <name evidence="2" type="ORF">H1R20_g3228</name>
</gene>
<dbReference type="EMBL" id="JANBPK010000732">
    <property type="protein sequence ID" value="KAJ2933869.1"/>
    <property type="molecule type" value="Genomic_DNA"/>
</dbReference>
<keyword evidence="3" id="KW-1185">Reference proteome</keyword>
<dbReference type="InterPro" id="IPR027417">
    <property type="entry name" value="P-loop_NTPase"/>
</dbReference>
<dbReference type="Gene3D" id="3.40.50.300">
    <property type="entry name" value="P-loop containing nucleotide triphosphate hydrolases"/>
    <property type="match status" value="1"/>
</dbReference>
<feature type="non-terminal residue" evidence="2">
    <location>
        <position position="1"/>
    </location>
</feature>
<evidence type="ECO:0000313" key="3">
    <source>
        <dbReference type="Proteomes" id="UP001140091"/>
    </source>
</evidence>
<dbReference type="OrthoDB" id="8954335at2759"/>
<dbReference type="SUPFAM" id="SSF52540">
    <property type="entry name" value="P-loop containing nucleoside triphosphate hydrolases"/>
    <property type="match status" value="1"/>
</dbReference>
<dbReference type="Proteomes" id="UP001140091">
    <property type="component" value="Unassembled WGS sequence"/>
</dbReference>
<name>A0A9W8JJA1_9AGAR</name>
<dbReference type="AlphaFoldDB" id="A0A9W8JJA1"/>
<proteinExistence type="predicted"/>
<accession>A0A9W8JJA1</accession>
<comment type="caution">
    <text evidence="2">The sequence shown here is derived from an EMBL/GenBank/DDBJ whole genome shotgun (WGS) entry which is preliminary data.</text>
</comment>
<dbReference type="GO" id="GO:0005525">
    <property type="term" value="F:GTP binding"/>
    <property type="evidence" value="ECO:0007669"/>
    <property type="project" value="InterPro"/>
</dbReference>
<evidence type="ECO:0000313" key="2">
    <source>
        <dbReference type="EMBL" id="KAJ2933869.1"/>
    </source>
</evidence>
<dbReference type="InterPro" id="IPR006073">
    <property type="entry name" value="GTP-bd"/>
</dbReference>
<dbReference type="Pfam" id="PF01926">
    <property type="entry name" value="MMR_HSR1"/>
    <property type="match status" value="1"/>
</dbReference>
<protein>
    <recommendedName>
        <fullName evidence="1">G domain-containing protein</fullName>
    </recommendedName>
</protein>
<reference evidence="2" key="1">
    <citation type="submission" date="2022-06" db="EMBL/GenBank/DDBJ databases">
        <title>Genome Sequence of Candolleomyces eurysporus.</title>
        <authorList>
            <person name="Buettner E."/>
        </authorList>
    </citation>
    <scope>NUCLEOTIDE SEQUENCE</scope>
    <source>
        <strain evidence="2">VTCC 930004</strain>
    </source>
</reference>
<sequence length="531" mass="59995">MQEKQNQVRLVAVIGQTGAGKSSFVNSVLGREVAPISSSIFSCTKIVNQFVYEPREGLTVALVDTPGFGYLGDEGTKTDEDILQMIAEFLESKKLCLNNALRDTVVVTTHWDQVQDMPHEAEEKERLLKSNGYPKLFQDAGAPVIVESLLGLELNRLENHERAQSETYRETETNLVQDILQSTLNERMCSIDKTVQDLRSEISSPMNVQEYCQKPSTRFPQGQQDQSSKSVISSELLKVQAKLSYQGSTPPHPRDPKASGLEIEFELLKEGLNNHMDSIRKSMERSQAQSSTQWKTWKDSEKSLMATQREELRNVCFEVLKAKEMLQSLGTELKAELRTSRKERDELLMEHLTLRARERELLLSWKIQDLQDEKAMLVQRLNATHSAPTKAAEAEVIQEAASTSANLRLLQQLEERCQSCQEASSLKNDLADRDRRVKSLEADLIDTEADLAESDALVSSLQANLSSVKADLAERDRQLKSLGANLVERDHQIKLLEAELKTKYIDLARLQHAPVRRRGYSSTQSQARVRD</sequence>
<evidence type="ECO:0000259" key="1">
    <source>
        <dbReference type="Pfam" id="PF01926"/>
    </source>
</evidence>
<feature type="domain" description="G" evidence="1">
    <location>
        <begin position="11"/>
        <end position="94"/>
    </location>
</feature>
<organism evidence="2 3">
    <name type="scientific">Candolleomyces eurysporus</name>
    <dbReference type="NCBI Taxonomy" id="2828524"/>
    <lineage>
        <taxon>Eukaryota</taxon>
        <taxon>Fungi</taxon>
        <taxon>Dikarya</taxon>
        <taxon>Basidiomycota</taxon>
        <taxon>Agaricomycotina</taxon>
        <taxon>Agaricomycetes</taxon>
        <taxon>Agaricomycetidae</taxon>
        <taxon>Agaricales</taxon>
        <taxon>Agaricineae</taxon>
        <taxon>Psathyrellaceae</taxon>
        <taxon>Candolleomyces</taxon>
    </lineage>
</organism>